<sequence>MKRIDVMLVARVAASAGGVVLGVYGAIRLLTDVPGASLLRLAVWLVGALVINDLVLSPLVVAVGVALRRWLPDRARRYVQAFAIMAAMITLVALPMIYLQRTFPPEKALLEQDFGVNLTILLALAAVISLLGYLRDRRRARRVAATAD</sequence>
<dbReference type="Proteomes" id="UP001500051">
    <property type="component" value="Unassembled WGS sequence"/>
</dbReference>
<feature type="transmembrane region" description="Helical" evidence="1">
    <location>
        <begin position="114"/>
        <end position="134"/>
    </location>
</feature>
<accession>A0ABP7CM70</accession>
<feature type="transmembrane region" description="Helical" evidence="1">
    <location>
        <begin position="79"/>
        <end position="99"/>
    </location>
</feature>
<dbReference type="EMBL" id="BAAAYX010000002">
    <property type="protein sequence ID" value="GAA3690415.1"/>
    <property type="molecule type" value="Genomic_DNA"/>
</dbReference>
<keyword evidence="3" id="KW-1185">Reference proteome</keyword>
<dbReference type="RefSeq" id="WP_344810364.1">
    <property type="nucleotide sequence ID" value="NZ_BAAAYX010000002.1"/>
</dbReference>
<keyword evidence="1" id="KW-0472">Membrane</keyword>
<evidence type="ECO:0000256" key="1">
    <source>
        <dbReference type="SAM" id="Phobius"/>
    </source>
</evidence>
<keyword evidence="1" id="KW-1133">Transmembrane helix</keyword>
<organism evidence="2 3">
    <name type="scientific">Microlunatus aurantiacus</name>
    <dbReference type="NCBI Taxonomy" id="446786"/>
    <lineage>
        <taxon>Bacteria</taxon>
        <taxon>Bacillati</taxon>
        <taxon>Actinomycetota</taxon>
        <taxon>Actinomycetes</taxon>
        <taxon>Propionibacteriales</taxon>
        <taxon>Propionibacteriaceae</taxon>
        <taxon>Microlunatus</taxon>
    </lineage>
</organism>
<protein>
    <submittedName>
        <fullName evidence="2">Uncharacterized protein</fullName>
    </submittedName>
</protein>
<feature type="transmembrane region" description="Helical" evidence="1">
    <location>
        <begin position="42"/>
        <end position="67"/>
    </location>
</feature>
<comment type="caution">
    <text evidence="2">The sequence shown here is derived from an EMBL/GenBank/DDBJ whole genome shotgun (WGS) entry which is preliminary data.</text>
</comment>
<keyword evidence="1" id="KW-0812">Transmembrane</keyword>
<reference evidence="3" key="1">
    <citation type="journal article" date="2019" name="Int. J. Syst. Evol. Microbiol.">
        <title>The Global Catalogue of Microorganisms (GCM) 10K type strain sequencing project: providing services to taxonomists for standard genome sequencing and annotation.</title>
        <authorList>
            <consortium name="The Broad Institute Genomics Platform"/>
            <consortium name="The Broad Institute Genome Sequencing Center for Infectious Disease"/>
            <person name="Wu L."/>
            <person name="Ma J."/>
        </authorList>
    </citation>
    <scope>NUCLEOTIDE SEQUENCE [LARGE SCALE GENOMIC DNA]</scope>
    <source>
        <strain evidence="3">JCM 16548</strain>
    </source>
</reference>
<gene>
    <name evidence="2" type="ORF">GCM10022204_01620</name>
</gene>
<feature type="transmembrane region" description="Helical" evidence="1">
    <location>
        <begin position="12"/>
        <end position="30"/>
    </location>
</feature>
<proteinExistence type="predicted"/>
<name>A0ABP7CM70_9ACTN</name>
<evidence type="ECO:0000313" key="2">
    <source>
        <dbReference type="EMBL" id="GAA3690415.1"/>
    </source>
</evidence>
<evidence type="ECO:0000313" key="3">
    <source>
        <dbReference type="Proteomes" id="UP001500051"/>
    </source>
</evidence>